<keyword evidence="1" id="KW-0175">Coiled coil</keyword>
<feature type="domain" description="Rok N-terminal oligomerisation" evidence="2">
    <location>
        <begin position="1"/>
        <end position="37"/>
    </location>
</feature>
<evidence type="ECO:0000313" key="4">
    <source>
        <dbReference type="Proteomes" id="UP000199387"/>
    </source>
</evidence>
<dbReference type="RefSeq" id="WP_091566216.1">
    <property type="nucleotide sequence ID" value="NZ_FMZA01000002.1"/>
</dbReference>
<feature type="coiled-coil region" evidence="1">
    <location>
        <begin position="5"/>
        <end position="46"/>
    </location>
</feature>
<proteinExistence type="predicted"/>
<sequence length="132" mass="15685">MFTERDAIKLRMEQIVQERQALQLEYKQLLERLRELDFQADEQENRKVVSEIEASKDREIQKRAKRTNVKGVVMPAIVNILRESGKPLKPKEISQRLTEKGIRHNAIHPILNRLRQERSDVVQVKWGYWGLE</sequence>
<dbReference type="InterPro" id="IPR058971">
    <property type="entry name" value="Rok_N_oligomerisation"/>
</dbReference>
<gene>
    <name evidence="3" type="ORF">SAMN04488112_102184</name>
</gene>
<keyword evidence="4" id="KW-1185">Reference proteome</keyword>
<dbReference type="STRING" id="1236220.SAMN04488112_102184"/>
<organism evidence="3 4">
    <name type="scientific">Melghirimyces thermohalophilus</name>
    <dbReference type="NCBI Taxonomy" id="1236220"/>
    <lineage>
        <taxon>Bacteria</taxon>
        <taxon>Bacillati</taxon>
        <taxon>Bacillota</taxon>
        <taxon>Bacilli</taxon>
        <taxon>Bacillales</taxon>
        <taxon>Thermoactinomycetaceae</taxon>
        <taxon>Melghirimyces</taxon>
    </lineage>
</organism>
<reference evidence="3 4" key="1">
    <citation type="submission" date="2016-10" db="EMBL/GenBank/DDBJ databases">
        <authorList>
            <person name="de Groot N.N."/>
        </authorList>
    </citation>
    <scope>NUCLEOTIDE SEQUENCE [LARGE SCALE GENOMIC DNA]</scope>
    <source>
        <strain evidence="3 4">DSM 45514</strain>
    </source>
</reference>
<dbReference type="EMBL" id="FMZA01000002">
    <property type="protein sequence ID" value="SDC04554.1"/>
    <property type="molecule type" value="Genomic_DNA"/>
</dbReference>
<dbReference type="Proteomes" id="UP000199387">
    <property type="component" value="Unassembled WGS sequence"/>
</dbReference>
<dbReference type="Pfam" id="PF26513">
    <property type="entry name" value="Rok_N"/>
    <property type="match status" value="1"/>
</dbReference>
<evidence type="ECO:0000259" key="2">
    <source>
        <dbReference type="Pfam" id="PF26513"/>
    </source>
</evidence>
<dbReference type="AlphaFoldDB" id="A0A1G6IDJ0"/>
<accession>A0A1G6IDJ0</accession>
<protein>
    <recommendedName>
        <fullName evidence="2">Rok N-terminal oligomerisation domain-containing protein</fullName>
    </recommendedName>
</protein>
<name>A0A1G6IDJ0_9BACL</name>
<evidence type="ECO:0000313" key="3">
    <source>
        <dbReference type="EMBL" id="SDC04554.1"/>
    </source>
</evidence>
<dbReference type="OrthoDB" id="2452961at2"/>
<evidence type="ECO:0000256" key="1">
    <source>
        <dbReference type="SAM" id="Coils"/>
    </source>
</evidence>